<keyword evidence="2" id="KW-0472">Membrane</keyword>
<keyword evidence="2" id="KW-1133">Transmembrane helix</keyword>
<name>A0A9N8NHX3_GIBZA</name>
<comment type="caution">
    <text evidence="4">The sequence shown here is derived from an EMBL/GenBank/DDBJ whole genome shotgun (WGS) entry which is preliminary data.</text>
</comment>
<proteinExistence type="predicted"/>
<dbReference type="InterPro" id="IPR031348">
    <property type="entry name" value="PigL_N"/>
</dbReference>
<feature type="domain" description="Azaphilone pigments biosynthesis cluster protein L N-terminal" evidence="3">
    <location>
        <begin position="3"/>
        <end position="145"/>
    </location>
</feature>
<feature type="transmembrane region" description="Helical" evidence="2">
    <location>
        <begin position="6"/>
        <end position="29"/>
    </location>
</feature>
<evidence type="ECO:0000313" key="4">
    <source>
        <dbReference type="EMBL" id="CAG1977275.1"/>
    </source>
</evidence>
<evidence type="ECO:0000259" key="3">
    <source>
        <dbReference type="Pfam" id="PF17111"/>
    </source>
</evidence>
<evidence type="ECO:0000313" key="5">
    <source>
        <dbReference type="Proteomes" id="UP000746612"/>
    </source>
</evidence>
<gene>
    <name evidence="4" type="ORF">MDCFG202_LOCUS143074</name>
</gene>
<sequence length="295" mass="34049">MGDPLGVAGSTVGIVSLGLQLCQGLITYIQAFKGRKEEIEDSIQEVQRVESLLTNLEKLLPEVNLRRCKQSLQNNLVSCYKKLQKLQTFLEALDPPHQSTGASRTVLNTTRSLTYPFQQTKLNSFHQSLRTYLGDLKLAIETVSLYRVLNLFFFLLFAYSFWHFKFKLEVQDQHHRGCELFGMHRNKKLAVMAQFPLKVAWSSARMTSACFQYTSGTSTAGHSVRYKNIVPRNHSPVFRTISEIRKWDIRKIPEIEIVRDMEAIERRIVSMYRDGTASPYDRDEVDWTHAETYDS</sequence>
<protein>
    <recommendedName>
        <fullName evidence="3">Azaphilone pigments biosynthesis cluster protein L N-terminal domain-containing protein</fullName>
    </recommendedName>
</protein>
<evidence type="ECO:0000256" key="2">
    <source>
        <dbReference type="SAM" id="Phobius"/>
    </source>
</evidence>
<feature type="coiled-coil region" evidence="1">
    <location>
        <begin position="29"/>
        <end position="59"/>
    </location>
</feature>
<dbReference type="Pfam" id="PF17111">
    <property type="entry name" value="PigL_N"/>
    <property type="match status" value="1"/>
</dbReference>
<reference evidence="4" key="1">
    <citation type="submission" date="2021-03" db="EMBL/GenBank/DDBJ databases">
        <authorList>
            <person name="Alouane T."/>
            <person name="Langin T."/>
            <person name="Bonhomme L."/>
        </authorList>
    </citation>
    <scope>NUCLEOTIDE SEQUENCE</scope>
    <source>
        <strain evidence="4">MDC_Fg202</strain>
    </source>
</reference>
<keyword evidence="1" id="KW-0175">Coiled coil</keyword>
<feature type="transmembrane region" description="Helical" evidence="2">
    <location>
        <begin position="145"/>
        <end position="164"/>
    </location>
</feature>
<organism evidence="4 5">
    <name type="scientific">Gibberella zeae</name>
    <name type="common">Wheat head blight fungus</name>
    <name type="synonym">Fusarium graminearum</name>
    <dbReference type="NCBI Taxonomy" id="5518"/>
    <lineage>
        <taxon>Eukaryota</taxon>
        <taxon>Fungi</taxon>
        <taxon>Dikarya</taxon>
        <taxon>Ascomycota</taxon>
        <taxon>Pezizomycotina</taxon>
        <taxon>Sordariomycetes</taxon>
        <taxon>Hypocreomycetidae</taxon>
        <taxon>Hypocreales</taxon>
        <taxon>Nectriaceae</taxon>
        <taxon>Fusarium</taxon>
    </lineage>
</organism>
<accession>A0A9N8NHX3</accession>
<evidence type="ECO:0000256" key="1">
    <source>
        <dbReference type="SAM" id="Coils"/>
    </source>
</evidence>
<dbReference type="Proteomes" id="UP000746612">
    <property type="component" value="Unassembled WGS sequence"/>
</dbReference>
<keyword evidence="2" id="KW-0812">Transmembrane</keyword>
<dbReference type="AlphaFoldDB" id="A0A9N8NHX3"/>
<dbReference type="EMBL" id="CAJPIJ010000104">
    <property type="protein sequence ID" value="CAG1977275.1"/>
    <property type="molecule type" value="Genomic_DNA"/>
</dbReference>